<dbReference type="STRING" id="708197.A0A161WPT4"/>
<keyword evidence="1" id="KW-0808">Transferase</keyword>
<evidence type="ECO:0000256" key="4">
    <source>
        <dbReference type="SAM" id="Phobius"/>
    </source>
</evidence>
<dbReference type="Gene3D" id="3.40.50.11350">
    <property type="match status" value="1"/>
</dbReference>
<comment type="caution">
    <text evidence="5">The sequence shown here is derived from an EMBL/GenBank/DDBJ whole genome shotgun (WGS) entry which is preliminary data.</text>
</comment>
<evidence type="ECO:0000256" key="3">
    <source>
        <dbReference type="ARBA" id="ARBA00023277"/>
    </source>
</evidence>
<accession>A0A161WPT4</accession>
<dbReference type="Proteomes" id="UP000076552">
    <property type="component" value="Unassembled WGS sequence"/>
</dbReference>
<dbReference type="GO" id="GO:0016740">
    <property type="term" value="F:transferase activity"/>
    <property type="evidence" value="ECO:0007669"/>
    <property type="project" value="UniProtKB-KW"/>
</dbReference>
<dbReference type="Pfam" id="PF10250">
    <property type="entry name" value="O-FucT"/>
    <property type="match status" value="1"/>
</dbReference>
<evidence type="ECO:0000313" key="5">
    <source>
        <dbReference type="EMBL" id="KZL73256.1"/>
    </source>
</evidence>
<gene>
    <name evidence="5" type="ORF">CT0861_09773</name>
</gene>
<sequence>MFIDIDPEAKAPDAPVFPKQHWGILRPPVFLEEEMSSEFISWRLLAFDRFSRPLVVFSFAVILIFVWSLRLLGVHEVISDAVSSFFDEAPSQQDAESEFIRQAMSVEYPAPIDYEPIRQICSRTRFRPGLLFSCEGQHGGIGMVRNQILKCVRYAIHGGGAVVVPSMALRNAKDITDIETATEVPLDYLLDHGEFVTHLTNGCPGMRIYERAEDFPFYERRIREPLSLVGDQFEPDHPREGLRYPRKWRRFFDEWLDQMSVRDRIQLDAPIHVKLEQSFLEYPVRDDGDAFVHEFGKILSFRNETRALAAKILFELKQRFALPIDPTMAINPNAFYGAHLRLEEDATSAWSPDEWRFSRMEDQFEEQFKNLERTGLGVVYVASGNQTVVDMFAERLHKRLADGPESEKRNVTVMTKHDLLQGSDRQQLDTLTFDQQALVDFFVMFRASAFMGVAHSSFPWTIALRRHELSKHPDYGNEGSDLLRDEYSVIMGMEADYPYVDPFVYGLWP</sequence>
<dbReference type="AlphaFoldDB" id="A0A161WPT4"/>
<organism evidence="5 6">
    <name type="scientific">Colletotrichum tofieldiae</name>
    <dbReference type="NCBI Taxonomy" id="708197"/>
    <lineage>
        <taxon>Eukaryota</taxon>
        <taxon>Fungi</taxon>
        <taxon>Dikarya</taxon>
        <taxon>Ascomycota</taxon>
        <taxon>Pezizomycotina</taxon>
        <taxon>Sordariomycetes</taxon>
        <taxon>Hypocreomycetidae</taxon>
        <taxon>Glomerellales</taxon>
        <taxon>Glomerellaceae</taxon>
        <taxon>Colletotrichum</taxon>
        <taxon>Colletotrichum spaethianum species complex</taxon>
    </lineage>
</organism>
<dbReference type="GO" id="GO:0006004">
    <property type="term" value="P:fucose metabolic process"/>
    <property type="evidence" value="ECO:0007669"/>
    <property type="project" value="UniProtKB-KW"/>
</dbReference>
<evidence type="ECO:0000256" key="2">
    <source>
        <dbReference type="ARBA" id="ARBA00023253"/>
    </source>
</evidence>
<keyword evidence="4" id="KW-0472">Membrane</keyword>
<feature type="transmembrane region" description="Helical" evidence="4">
    <location>
        <begin position="54"/>
        <end position="73"/>
    </location>
</feature>
<evidence type="ECO:0000256" key="1">
    <source>
        <dbReference type="ARBA" id="ARBA00022679"/>
    </source>
</evidence>
<keyword evidence="3" id="KW-0119">Carbohydrate metabolism</keyword>
<dbReference type="CDD" id="cd11296">
    <property type="entry name" value="O-FucT_like"/>
    <property type="match status" value="1"/>
</dbReference>
<reference evidence="5 6" key="1">
    <citation type="submission" date="2015-06" db="EMBL/GenBank/DDBJ databases">
        <title>Survival trade-offs in plant roots during colonization by closely related pathogenic and mutualistic fungi.</title>
        <authorList>
            <person name="Hacquard S."/>
            <person name="Kracher B."/>
            <person name="Hiruma K."/>
            <person name="Weinman A."/>
            <person name="Muench P."/>
            <person name="Garrido Oter R."/>
            <person name="Ver Loren van Themaat E."/>
            <person name="Dallerey J.-F."/>
            <person name="Damm U."/>
            <person name="Henrissat B."/>
            <person name="Lespinet O."/>
            <person name="Thon M."/>
            <person name="Kemen E."/>
            <person name="McHardy A.C."/>
            <person name="Schulze-Lefert P."/>
            <person name="O'Connell R.J."/>
        </authorList>
    </citation>
    <scope>NUCLEOTIDE SEQUENCE [LARGE SCALE GENOMIC DNA]</scope>
    <source>
        <strain evidence="5 6">0861</strain>
    </source>
</reference>
<name>A0A161WPT4_9PEZI</name>
<protein>
    <submittedName>
        <fullName evidence="5">Alternative oxidase</fullName>
    </submittedName>
</protein>
<evidence type="ECO:0000313" key="6">
    <source>
        <dbReference type="Proteomes" id="UP000076552"/>
    </source>
</evidence>
<keyword evidence="4" id="KW-0812">Transmembrane</keyword>
<dbReference type="InterPro" id="IPR019378">
    <property type="entry name" value="GDP-Fuc_O-FucTrfase"/>
</dbReference>
<proteinExistence type="predicted"/>
<keyword evidence="4" id="KW-1133">Transmembrane helix</keyword>
<keyword evidence="6" id="KW-1185">Reference proteome</keyword>
<keyword evidence="2" id="KW-0294">Fucose metabolism</keyword>
<dbReference type="EMBL" id="LFIV01000046">
    <property type="protein sequence ID" value="KZL73256.1"/>
    <property type="molecule type" value="Genomic_DNA"/>
</dbReference>